<reference evidence="2 3" key="1">
    <citation type="journal article" date="2022" name="Int. J. Syst. Evol. Microbiol.">
        <title>Pseudomonas germanica sp. nov., isolated from Iris germanica rhizomes.</title>
        <authorList>
            <person name="Atanasov K.E."/>
            <person name="Galbis D.M."/>
            <person name="Gallego J."/>
            <person name="Serpico A."/>
            <person name="Bosch M."/>
            <person name="Altabella T."/>
            <person name="Ferrer A."/>
        </authorList>
    </citation>
    <scope>NUCLEOTIDE SEQUENCE [LARGE SCALE GENOMIC DNA]</scope>
    <source>
        <strain evidence="2 3">FIT28</strain>
    </source>
</reference>
<accession>A0ABX8YVH6</accession>
<keyword evidence="3" id="KW-1185">Reference proteome</keyword>
<feature type="signal peptide" evidence="1">
    <location>
        <begin position="1"/>
        <end position="21"/>
    </location>
</feature>
<evidence type="ECO:0008006" key="4">
    <source>
        <dbReference type="Google" id="ProtNLM"/>
    </source>
</evidence>
<keyword evidence="1" id="KW-0732">Signal</keyword>
<evidence type="ECO:0000256" key="1">
    <source>
        <dbReference type="SAM" id="SignalP"/>
    </source>
</evidence>
<name>A0ABX8YVH6_9PSED</name>
<feature type="chain" id="PRO_5045698834" description="HdeA/HdeB family protein" evidence="1">
    <location>
        <begin position="22"/>
        <end position="120"/>
    </location>
</feature>
<dbReference type="RefSeq" id="WP_220558446.1">
    <property type="nucleotide sequence ID" value="NZ_CP071586.1"/>
</dbReference>
<dbReference type="Proteomes" id="UP000824588">
    <property type="component" value="Chromosome"/>
</dbReference>
<organism evidence="2 3">
    <name type="scientific">Pseudomonas germanica</name>
    <dbReference type="NCBI Taxonomy" id="2815720"/>
    <lineage>
        <taxon>Bacteria</taxon>
        <taxon>Pseudomonadati</taxon>
        <taxon>Pseudomonadota</taxon>
        <taxon>Gammaproteobacteria</taxon>
        <taxon>Pseudomonadales</taxon>
        <taxon>Pseudomonadaceae</taxon>
        <taxon>Pseudomonas</taxon>
    </lineage>
</organism>
<evidence type="ECO:0000313" key="2">
    <source>
        <dbReference type="EMBL" id="QYY84000.1"/>
    </source>
</evidence>
<gene>
    <name evidence="2" type="ORF">J0G10_11335</name>
</gene>
<evidence type="ECO:0000313" key="3">
    <source>
        <dbReference type="Proteomes" id="UP000824588"/>
    </source>
</evidence>
<proteinExistence type="predicted"/>
<protein>
    <recommendedName>
        <fullName evidence="4">HdeA/HdeB family protein</fullName>
    </recommendedName>
</protein>
<dbReference type="EMBL" id="CP071586">
    <property type="protein sequence ID" value="QYY84000.1"/>
    <property type="molecule type" value="Genomic_DNA"/>
</dbReference>
<sequence length="120" mass="13328">MRKRIAAGLLGLLTVYGSAYGETEALKAPYDAEDASYDARQVWLSGCSDFKNGLNEGDFVKWLRLEGKVKEMPQLRRTAVVKLYMDGWDTARAMKGVIACNTFAQARADDYASGIDIRQP</sequence>